<keyword evidence="4" id="KW-0813">Transport</keyword>
<evidence type="ECO:0000313" key="15">
    <source>
        <dbReference type="Proteomes" id="UP000286045"/>
    </source>
</evidence>
<evidence type="ECO:0000256" key="12">
    <source>
        <dbReference type="SAM" id="MobiDB-lite"/>
    </source>
</evidence>
<evidence type="ECO:0000256" key="5">
    <source>
        <dbReference type="ARBA" id="ARBA00022475"/>
    </source>
</evidence>
<keyword evidence="7 13" id="KW-1133">Transmembrane helix</keyword>
<dbReference type="Proteomes" id="UP000286045">
    <property type="component" value="Unassembled WGS sequence"/>
</dbReference>
<evidence type="ECO:0000256" key="9">
    <source>
        <dbReference type="ARBA" id="ARBA00023136"/>
    </source>
</evidence>
<dbReference type="AlphaFoldDB" id="A0A439CX84"/>
<dbReference type="PANTHER" id="PTHR23516">
    <property type="entry name" value="SAM (S-ADENOSYL METHIONINE) TRANSPORTER"/>
    <property type="match status" value="1"/>
</dbReference>
<keyword evidence="8" id="KW-0406">Ion transport</keyword>
<feature type="compositionally biased region" description="Acidic residues" evidence="12">
    <location>
        <begin position="75"/>
        <end position="84"/>
    </location>
</feature>
<dbReference type="EMBL" id="RYZI01000303">
    <property type="protein sequence ID" value="RWA06834.1"/>
    <property type="molecule type" value="Genomic_DNA"/>
</dbReference>
<keyword evidence="6 13" id="KW-0812">Transmembrane</keyword>
<feature type="transmembrane region" description="Helical" evidence="13">
    <location>
        <begin position="477"/>
        <end position="495"/>
    </location>
</feature>
<feature type="transmembrane region" description="Helical" evidence="13">
    <location>
        <begin position="533"/>
        <end position="554"/>
    </location>
</feature>
<feature type="compositionally biased region" description="Basic and acidic residues" evidence="12">
    <location>
        <begin position="28"/>
        <end position="63"/>
    </location>
</feature>
<feature type="transmembrane region" description="Helical" evidence="13">
    <location>
        <begin position="296"/>
        <end position="319"/>
    </location>
</feature>
<comment type="subcellular location">
    <subcellularLocation>
        <location evidence="2">Cell membrane</location>
        <topology evidence="2">Multi-pass membrane protein</topology>
    </subcellularLocation>
</comment>
<dbReference type="GO" id="GO:0015098">
    <property type="term" value="F:molybdate ion transmembrane transporter activity"/>
    <property type="evidence" value="ECO:0007669"/>
    <property type="project" value="InterPro"/>
</dbReference>
<protein>
    <recommendedName>
        <fullName evidence="3">Molybdate-anion transporter</fullName>
    </recommendedName>
    <alternativeName>
        <fullName evidence="10">Major facilitator superfamily domain-containing protein 5</fullName>
    </alternativeName>
    <alternativeName>
        <fullName evidence="11">Molybdate transporter 2 homolog</fullName>
    </alternativeName>
</protein>
<organism evidence="14 15">
    <name type="scientific">Xylaria grammica</name>
    <dbReference type="NCBI Taxonomy" id="363999"/>
    <lineage>
        <taxon>Eukaryota</taxon>
        <taxon>Fungi</taxon>
        <taxon>Dikarya</taxon>
        <taxon>Ascomycota</taxon>
        <taxon>Pezizomycotina</taxon>
        <taxon>Sordariomycetes</taxon>
        <taxon>Xylariomycetidae</taxon>
        <taxon>Xylariales</taxon>
        <taxon>Xylariaceae</taxon>
        <taxon>Xylaria</taxon>
    </lineage>
</organism>
<dbReference type="InterPro" id="IPR008509">
    <property type="entry name" value="MOT2/MFSD5"/>
</dbReference>
<dbReference type="InterPro" id="IPR036259">
    <property type="entry name" value="MFS_trans_sf"/>
</dbReference>
<dbReference type="PANTHER" id="PTHR23516:SF1">
    <property type="entry name" value="MOLYBDATE-ANION TRANSPORTER"/>
    <property type="match status" value="1"/>
</dbReference>
<evidence type="ECO:0000256" key="6">
    <source>
        <dbReference type="ARBA" id="ARBA00022692"/>
    </source>
</evidence>
<evidence type="ECO:0000256" key="8">
    <source>
        <dbReference type="ARBA" id="ARBA00023065"/>
    </source>
</evidence>
<evidence type="ECO:0000256" key="3">
    <source>
        <dbReference type="ARBA" id="ARBA00021242"/>
    </source>
</evidence>
<feature type="transmembrane region" description="Helical" evidence="13">
    <location>
        <begin position="392"/>
        <end position="412"/>
    </location>
</feature>
<proteinExistence type="predicted"/>
<evidence type="ECO:0000313" key="14">
    <source>
        <dbReference type="EMBL" id="RWA06834.1"/>
    </source>
</evidence>
<dbReference type="SUPFAM" id="SSF103473">
    <property type="entry name" value="MFS general substrate transporter"/>
    <property type="match status" value="1"/>
</dbReference>
<dbReference type="STRING" id="363999.A0A439CX84"/>
<feature type="transmembrane region" description="Helical" evidence="13">
    <location>
        <begin position="265"/>
        <end position="284"/>
    </location>
</feature>
<feature type="transmembrane region" description="Helical" evidence="13">
    <location>
        <begin position="501"/>
        <end position="521"/>
    </location>
</feature>
<feature type="transmembrane region" description="Helical" evidence="13">
    <location>
        <begin position="566"/>
        <end position="586"/>
    </location>
</feature>
<comment type="caution">
    <text evidence="14">The sequence shown here is derived from an EMBL/GenBank/DDBJ whole genome shotgun (WGS) entry which is preliminary data.</text>
</comment>
<evidence type="ECO:0000256" key="7">
    <source>
        <dbReference type="ARBA" id="ARBA00022989"/>
    </source>
</evidence>
<evidence type="ECO:0000256" key="1">
    <source>
        <dbReference type="ARBA" id="ARBA00003019"/>
    </source>
</evidence>
<dbReference type="Gene3D" id="1.20.1250.20">
    <property type="entry name" value="MFS general substrate transporter like domains"/>
    <property type="match status" value="2"/>
</dbReference>
<evidence type="ECO:0000256" key="11">
    <source>
        <dbReference type="ARBA" id="ARBA00032555"/>
    </source>
</evidence>
<name>A0A439CX84_9PEZI</name>
<feature type="transmembrane region" description="Helical" evidence="13">
    <location>
        <begin position="208"/>
        <end position="228"/>
    </location>
</feature>
<evidence type="ECO:0000256" key="13">
    <source>
        <dbReference type="SAM" id="Phobius"/>
    </source>
</evidence>
<keyword evidence="5" id="KW-1003">Cell membrane</keyword>
<dbReference type="GO" id="GO:0006811">
    <property type="term" value="P:monoatomic ion transport"/>
    <property type="evidence" value="ECO:0007669"/>
    <property type="project" value="UniProtKB-KW"/>
</dbReference>
<sequence>MKLRMTKVEEGLCSGKVMWHEHIHKSRQEVQALDKRWETRTKEKEARRKEQKANVEKKQKERAVNGTKGGAKGDGDEDDEDDELNGNNSDLFDEMMEEDELDSEGLAGDGEEAFNEEMDEDEWEDEREEIAVLVPVVAIVAGHGIILSVLRGTSAEKREPDPLDEDAGKLQRTFLRVYLLVIGSEWLQNPFMYSLFRNEKTLDEATVATLYISTYIAAAVSALFTGYLTDRFGRRRACLVFCGIHSLAAVSVCFNELPVLILGRVLGGVALTLLWTAFESWVIAEYNERGFAQSSLSLSSMFGIMTTSKCITAIFAGVLGHCVVLALGSKIHPFILGVALDLSAAILMIRTWKENWGITSGADGGIDGDKAAEAQAHLPSDQAPTSLWDLRVWAMSFVTCCFDGTIFLFMFFWPETLQDAHDREHPEKNGSIPHGVIFASFMAIMVLGALSFNILMAEEPSGGYRGSTRYALTPTQLLKGALAVSAVCFLAAAFVREEIALFISFLLLEVCNGIYVPSVAYHRGTIVTDSARARVYSLMNIPLFVFVIIALHTANGTGDTGGRWQPVFLFCAALLLLAALVTSMYLHVGNRSPEGFAEIPNLSRDLAGIDRLPLVHASGAELDPIVHKDDSA</sequence>
<evidence type="ECO:0000256" key="10">
    <source>
        <dbReference type="ARBA" id="ARBA00030646"/>
    </source>
</evidence>
<dbReference type="Pfam" id="PF05631">
    <property type="entry name" value="MFS_5"/>
    <property type="match status" value="1"/>
</dbReference>
<reference evidence="14 15" key="1">
    <citation type="submission" date="2018-12" db="EMBL/GenBank/DDBJ databases">
        <title>Draft genome sequence of Xylaria grammica IHI A82.</title>
        <authorList>
            <person name="Buettner E."/>
            <person name="Kellner H."/>
        </authorList>
    </citation>
    <scope>NUCLEOTIDE SEQUENCE [LARGE SCALE GENOMIC DNA]</scope>
    <source>
        <strain evidence="14 15">IHI A82</strain>
    </source>
</reference>
<evidence type="ECO:0000256" key="2">
    <source>
        <dbReference type="ARBA" id="ARBA00004651"/>
    </source>
</evidence>
<accession>A0A439CX84</accession>
<comment type="function">
    <text evidence="1">Mediates high-affinity intracellular uptake of the rare oligo-element molybdenum.</text>
</comment>
<gene>
    <name evidence="14" type="ORF">EKO27_g8269</name>
</gene>
<feature type="region of interest" description="Disordered" evidence="12">
    <location>
        <begin position="28"/>
        <end position="90"/>
    </location>
</feature>
<keyword evidence="15" id="KW-1185">Reference proteome</keyword>
<feature type="transmembrane region" description="Helical" evidence="13">
    <location>
        <begin position="432"/>
        <end position="456"/>
    </location>
</feature>
<keyword evidence="9 13" id="KW-0472">Membrane</keyword>
<evidence type="ECO:0000256" key="4">
    <source>
        <dbReference type="ARBA" id="ARBA00022448"/>
    </source>
</evidence>
<feature type="transmembrane region" description="Helical" evidence="13">
    <location>
        <begin position="177"/>
        <end position="196"/>
    </location>
</feature>
<dbReference type="GO" id="GO:0005886">
    <property type="term" value="C:plasma membrane"/>
    <property type="evidence" value="ECO:0007669"/>
    <property type="project" value="UniProtKB-SubCell"/>
</dbReference>